<name>A0ABY6HT11_9ARCH</name>
<feature type="transmembrane region" description="Helical" evidence="1">
    <location>
        <begin position="22"/>
        <end position="50"/>
    </location>
</feature>
<feature type="transmembrane region" description="Helical" evidence="1">
    <location>
        <begin position="56"/>
        <end position="77"/>
    </location>
</feature>
<feature type="transmembrane region" description="Helical" evidence="1">
    <location>
        <begin position="146"/>
        <end position="169"/>
    </location>
</feature>
<feature type="transmembrane region" description="Helical" evidence="1">
    <location>
        <begin position="181"/>
        <end position="200"/>
    </location>
</feature>
<evidence type="ECO:0000313" key="3">
    <source>
        <dbReference type="Proteomes" id="UP001208689"/>
    </source>
</evidence>
<dbReference type="Proteomes" id="UP001208689">
    <property type="component" value="Chromosome"/>
</dbReference>
<gene>
    <name evidence="2" type="ORF">NEF87_002933</name>
</gene>
<evidence type="ECO:0000256" key="1">
    <source>
        <dbReference type="SAM" id="Phobius"/>
    </source>
</evidence>
<feature type="transmembrane region" description="Helical" evidence="1">
    <location>
        <begin position="84"/>
        <end position="109"/>
    </location>
</feature>
<keyword evidence="1" id="KW-1133">Transmembrane helix</keyword>
<dbReference type="EMBL" id="CP104013">
    <property type="protein sequence ID" value="UYP46648.1"/>
    <property type="molecule type" value="Genomic_DNA"/>
</dbReference>
<keyword evidence="3" id="KW-1185">Reference proteome</keyword>
<protein>
    <submittedName>
        <fullName evidence="2">Uncharacterized protein</fullName>
    </submittedName>
</protein>
<keyword evidence="1" id="KW-0812">Transmembrane</keyword>
<feature type="transmembrane region" description="Helical" evidence="1">
    <location>
        <begin position="212"/>
        <end position="234"/>
    </location>
</feature>
<feature type="transmembrane region" description="Helical" evidence="1">
    <location>
        <begin position="246"/>
        <end position="265"/>
    </location>
</feature>
<evidence type="ECO:0000313" key="2">
    <source>
        <dbReference type="EMBL" id="UYP46648.1"/>
    </source>
</evidence>
<sequence length="364" mass="42578">MTTKIKENIHQRRERRRNTRKILKYQVFGSFPKTFGFLIWIFTIVSTPFIESTSPIGVTFEIGLYFFFLTSITTFLIGPKWDNILGLLVNLILSFLLFWFGGIFGIIVIVGYGYLIGHELLTFQEAAPIIKSLNQRLRTYKIKKPGIIFIILLILFTLGQQYLSIFVFYDINEDLDTAIVFWELADFLATATIIIFYLIFRKRKDPLHHNLKAMLLWVFIVVKIMAIPLAYNLYKALTSQEEIEIANFNIFNLVRFIILTLLVLWDFGKTIVEESYDEKDRKYDSMFNGLYGISLFNNYIETYGFGELNDMFVIILIGFGVFLLVRKLAKDSAKVQQVPNYRFLRKSHQLLDDLDEIGKKVFEN</sequence>
<feature type="transmembrane region" description="Helical" evidence="1">
    <location>
        <begin position="311"/>
        <end position="329"/>
    </location>
</feature>
<accession>A0ABY6HT11</accession>
<reference evidence="2" key="1">
    <citation type="submission" date="2022-09" db="EMBL/GenBank/DDBJ databases">
        <title>Actin cytoskeleton and complex cell architecture in an #Asgard archaeon.</title>
        <authorList>
            <person name="Ponce Toledo R.I."/>
            <person name="Schleper C."/>
            <person name="Rodrigues Oliveira T."/>
            <person name="Wollweber F."/>
            <person name="Xu J."/>
            <person name="Rittmann S."/>
            <person name="Klingl A."/>
            <person name="Pilhofer M."/>
        </authorList>
    </citation>
    <scope>NUCLEOTIDE SEQUENCE</scope>
    <source>
        <strain evidence="2">B-35</strain>
    </source>
</reference>
<organism evidence="2 3">
    <name type="scientific">Candidatus Lokiarchaeum ossiferum</name>
    <dbReference type="NCBI Taxonomy" id="2951803"/>
    <lineage>
        <taxon>Archaea</taxon>
        <taxon>Promethearchaeati</taxon>
        <taxon>Promethearchaeota</taxon>
        <taxon>Promethearchaeia</taxon>
        <taxon>Promethearchaeales</taxon>
        <taxon>Promethearchaeaceae</taxon>
        <taxon>Candidatus Lokiarchaeum</taxon>
    </lineage>
</organism>
<proteinExistence type="predicted"/>
<keyword evidence="1" id="KW-0472">Membrane</keyword>